<dbReference type="SUPFAM" id="SSF51735">
    <property type="entry name" value="NAD(P)-binding Rossmann-fold domains"/>
    <property type="match status" value="1"/>
</dbReference>
<dbReference type="AlphaFoldDB" id="A0A6J4QDR9"/>
<evidence type="ECO:0000313" key="5">
    <source>
        <dbReference type="EMBL" id="CAA9441964.1"/>
    </source>
</evidence>
<reference evidence="5" key="1">
    <citation type="submission" date="2020-02" db="EMBL/GenBank/DDBJ databases">
        <authorList>
            <person name="Meier V. D."/>
        </authorList>
    </citation>
    <scope>NUCLEOTIDE SEQUENCE</scope>
    <source>
        <strain evidence="5">AVDCRST_MAG80</strain>
    </source>
</reference>
<comment type="similarity">
    <text evidence="1">Belongs to the D-isomer specific 2-hydroxyacid dehydrogenase family.</text>
</comment>
<evidence type="ECO:0000256" key="3">
    <source>
        <dbReference type="ARBA" id="ARBA00023027"/>
    </source>
</evidence>
<dbReference type="InterPro" id="IPR050857">
    <property type="entry name" value="D-2-hydroxyacid_DH"/>
</dbReference>
<dbReference type="SUPFAM" id="SSF52283">
    <property type="entry name" value="Formate/glycerate dehydrogenase catalytic domain-like"/>
    <property type="match status" value="1"/>
</dbReference>
<protein>
    <submittedName>
        <fullName evidence="5">D-3-phosphoglycerate dehydrogenase</fullName>
        <ecNumber evidence="5">1.1.1.95</ecNumber>
    </submittedName>
</protein>
<dbReference type="InterPro" id="IPR029752">
    <property type="entry name" value="D-isomer_DH_CS1"/>
</dbReference>
<dbReference type="Pfam" id="PF02826">
    <property type="entry name" value="2-Hacid_dh_C"/>
    <property type="match status" value="1"/>
</dbReference>
<evidence type="ECO:0000256" key="1">
    <source>
        <dbReference type="ARBA" id="ARBA00005854"/>
    </source>
</evidence>
<dbReference type="InterPro" id="IPR036291">
    <property type="entry name" value="NAD(P)-bd_dom_sf"/>
</dbReference>
<accession>A0A6J4QDR9</accession>
<proteinExistence type="inferred from homology"/>
<name>A0A6J4QDR9_9ACTN</name>
<dbReference type="EC" id="1.1.1.95" evidence="5"/>
<dbReference type="Gene3D" id="3.40.50.720">
    <property type="entry name" value="NAD(P)-binding Rossmann-like Domain"/>
    <property type="match status" value="2"/>
</dbReference>
<keyword evidence="3" id="KW-0520">NAD</keyword>
<dbReference type="PROSITE" id="PS00065">
    <property type="entry name" value="D_2_HYDROXYACID_DH_1"/>
    <property type="match status" value="1"/>
</dbReference>
<dbReference type="InterPro" id="IPR006140">
    <property type="entry name" value="D-isomer_DH_NAD-bd"/>
</dbReference>
<sequence>MVYREVSSRPTVVVTARSFGSGDADPASLLEEAVLEVVRADPVHDLGALVDPLPEAVAWIAGASPVADTHLSATPGLRVLARYGIGYDSVDLAAAARRSVIVTNTPGANVEVVADHTVGLVLAILRHFVEGNRAARNGSHPTLRGYELGAPTVGVVGFGRIGRAVALRLSGGFGSRVVAYDPFIPPELIRETPGVEVAADLRELASLADVLSLHMPGGAGPVVDADLV</sequence>
<feature type="domain" description="D-isomer specific 2-hydroxyacid dehydrogenase NAD-binding" evidence="4">
    <location>
        <begin position="118"/>
        <end position="216"/>
    </location>
</feature>
<dbReference type="PANTHER" id="PTHR42789">
    <property type="entry name" value="D-ISOMER SPECIFIC 2-HYDROXYACID DEHYDROGENASE FAMILY PROTEIN (AFU_ORTHOLOGUE AFUA_6G10090)"/>
    <property type="match status" value="1"/>
</dbReference>
<keyword evidence="2 5" id="KW-0560">Oxidoreductase</keyword>
<evidence type="ECO:0000256" key="2">
    <source>
        <dbReference type="ARBA" id="ARBA00023002"/>
    </source>
</evidence>
<dbReference type="GO" id="GO:0051287">
    <property type="term" value="F:NAD binding"/>
    <property type="evidence" value="ECO:0007669"/>
    <property type="project" value="InterPro"/>
</dbReference>
<evidence type="ECO:0000259" key="4">
    <source>
        <dbReference type="Pfam" id="PF02826"/>
    </source>
</evidence>
<dbReference type="EMBL" id="CADCVC010000122">
    <property type="protein sequence ID" value="CAA9441964.1"/>
    <property type="molecule type" value="Genomic_DNA"/>
</dbReference>
<dbReference type="GO" id="GO:0004617">
    <property type="term" value="F:phosphoglycerate dehydrogenase activity"/>
    <property type="evidence" value="ECO:0007669"/>
    <property type="project" value="UniProtKB-EC"/>
</dbReference>
<organism evidence="5">
    <name type="scientific">uncultured Rubrobacteraceae bacterium</name>
    <dbReference type="NCBI Taxonomy" id="349277"/>
    <lineage>
        <taxon>Bacteria</taxon>
        <taxon>Bacillati</taxon>
        <taxon>Actinomycetota</taxon>
        <taxon>Rubrobacteria</taxon>
        <taxon>Rubrobacterales</taxon>
        <taxon>Rubrobacteraceae</taxon>
        <taxon>environmental samples</taxon>
    </lineage>
</organism>
<dbReference type="PANTHER" id="PTHR42789:SF1">
    <property type="entry name" value="D-ISOMER SPECIFIC 2-HYDROXYACID DEHYDROGENASE FAMILY PROTEIN (AFU_ORTHOLOGUE AFUA_6G10090)"/>
    <property type="match status" value="1"/>
</dbReference>
<gene>
    <name evidence="5" type="ORF">AVDCRST_MAG80-1419</name>
</gene>